<reference evidence="1" key="1">
    <citation type="journal article" date="2012" name="PLoS ONE">
        <title>Gene sets for utilization of primary and secondary nutrition supplies in the distal gut of endangered iberian lynx.</title>
        <authorList>
            <person name="Alcaide M."/>
            <person name="Messina E."/>
            <person name="Richter M."/>
            <person name="Bargiela R."/>
            <person name="Peplies J."/>
            <person name="Huws S.A."/>
            <person name="Newbold C.J."/>
            <person name="Golyshin P.N."/>
            <person name="Simon M.A."/>
            <person name="Lopez G."/>
            <person name="Yakimov M.M."/>
            <person name="Ferrer M."/>
        </authorList>
    </citation>
    <scope>NUCLEOTIDE SEQUENCE</scope>
</reference>
<organism evidence="1">
    <name type="scientific">gut metagenome</name>
    <dbReference type="NCBI Taxonomy" id="749906"/>
    <lineage>
        <taxon>unclassified sequences</taxon>
        <taxon>metagenomes</taxon>
        <taxon>organismal metagenomes</taxon>
    </lineage>
</organism>
<protein>
    <submittedName>
        <fullName evidence="1">Uncharacterized protein</fullName>
    </submittedName>
</protein>
<gene>
    <name evidence="1" type="ORF">EVA_10438</name>
</gene>
<dbReference type="AlphaFoldDB" id="J9GNH5"/>
<sequence length="115" mass="12942">MKERFVLGELDKELRDTGQFGIVGIAQGGRIDDALQVSDGFPGSSERESCLFQRFGDLFPGCRRFGGRHLGDGVPQRSRQSPDGRGNMFWLDMTIVDQIVNMEERIVFHHEGILT</sequence>
<name>J9GNH5_9ZZZZ</name>
<proteinExistence type="predicted"/>
<accession>J9GNH5</accession>
<comment type="caution">
    <text evidence="1">The sequence shown here is derived from an EMBL/GenBank/DDBJ whole genome shotgun (WGS) entry which is preliminary data.</text>
</comment>
<evidence type="ECO:0000313" key="1">
    <source>
        <dbReference type="EMBL" id="EJX01455.1"/>
    </source>
</evidence>
<dbReference type="EMBL" id="AMCI01002952">
    <property type="protein sequence ID" value="EJX01455.1"/>
    <property type="molecule type" value="Genomic_DNA"/>
</dbReference>